<organism evidence="10 11">
    <name type="scientific">Thiomicrospira cyclica (strain DSM 14477 / JCM 11371 / ALM1)</name>
    <name type="common">Thioalkalimicrobium cyclicum</name>
    <dbReference type="NCBI Taxonomy" id="717773"/>
    <lineage>
        <taxon>Bacteria</taxon>
        <taxon>Pseudomonadati</taxon>
        <taxon>Pseudomonadota</taxon>
        <taxon>Gammaproteobacteria</taxon>
        <taxon>Thiotrichales</taxon>
        <taxon>Piscirickettsiaceae</taxon>
        <taxon>Thiomicrospira</taxon>
    </lineage>
</organism>
<dbReference type="GO" id="GO:0015293">
    <property type="term" value="F:symporter activity"/>
    <property type="evidence" value="ECO:0007669"/>
    <property type="project" value="UniProtKB-KW"/>
</dbReference>
<evidence type="ECO:0000256" key="4">
    <source>
        <dbReference type="ARBA" id="ARBA00022692"/>
    </source>
</evidence>
<evidence type="ECO:0000313" key="10">
    <source>
        <dbReference type="EMBL" id="AEG31780.1"/>
    </source>
</evidence>
<feature type="transmembrane region" description="Helical" evidence="9">
    <location>
        <begin position="224"/>
        <end position="242"/>
    </location>
</feature>
<dbReference type="InterPro" id="IPR001734">
    <property type="entry name" value="Na/solute_symporter"/>
</dbReference>
<dbReference type="Gene3D" id="1.20.1730.10">
    <property type="entry name" value="Sodium/glucose cotransporter"/>
    <property type="match status" value="1"/>
</dbReference>
<feature type="transmembrane region" description="Helical" evidence="9">
    <location>
        <begin position="115"/>
        <end position="140"/>
    </location>
</feature>
<feature type="transmembrane region" description="Helical" evidence="9">
    <location>
        <begin position="314"/>
        <end position="338"/>
    </location>
</feature>
<comment type="similarity">
    <text evidence="2 8">Belongs to the sodium:solute symporter (SSF) (TC 2.A.21) family.</text>
</comment>
<dbReference type="PROSITE" id="PS50283">
    <property type="entry name" value="NA_SOLUT_SYMP_3"/>
    <property type="match status" value="1"/>
</dbReference>
<dbReference type="EMBL" id="CP002776">
    <property type="protein sequence ID" value="AEG31780.1"/>
    <property type="molecule type" value="Genomic_DNA"/>
</dbReference>
<evidence type="ECO:0000313" key="11">
    <source>
        <dbReference type="Proteomes" id="UP000009232"/>
    </source>
</evidence>
<evidence type="ECO:0000256" key="5">
    <source>
        <dbReference type="ARBA" id="ARBA00022847"/>
    </source>
</evidence>
<dbReference type="Proteomes" id="UP000009232">
    <property type="component" value="Chromosome"/>
</dbReference>
<evidence type="ECO:0000256" key="8">
    <source>
        <dbReference type="RuleBase" id="RU362091"/>
    </source>
</evidence>
<dbReference type="KEGG" id="tcy:Thicy_1013"/>
<feature type="transmembrane region" description="Helical" evidence="9">
    <location>
        <begin position="421"/>
        <end position="441"/>
    </location>
</feature>
<keyword evidence="3" id="KW-0813">Transport</keyword>
<keyword evidence="6 9" id="KW-1133">Transmembrane helix</keyword>
<dbReference type="PANTHER" id="PTHR48086:SF7">
    <property type="entry name" value="SODIUM-SOLUTE SYMPORTER-RELATED"/>
    <property type="match status" value="1"/>
</dbReference>
<feature type="transmembrane region" description="Helical" evidence="9">
    <location>
        <begin position="447"/>
        <end position="468"/>
    </location>
</feature>
<feature type="transmembrane region" description="Helical" evidence="9">
    <location>
        <begin position="73"/>
        <end position="94"/>
    </location>
</feature>
<evidence type="ECO:0000256" key="3">
    <source>
        <dbReference type="ARBA" id="ARBA00022448"/>
    </source>
</evidence>
<dbReference type="eggNOG" id="COG0591">
    <property type="taxonomic scope" value="Bacteria"/>
</dbReference>
<feature type="transmembrane region" description="Helical" evidence="9">
    <location>
        <begin position="36"/>
        <end position="53"/>
    </location>
</feature>
<dbReference type="Pfam" id="PF00474">
    <property type="entry name" value="SSF"/>
    <property type="match status" value="1"/>
</dbReference>
<gene>
    <name evidence="10" type="ordered locus">Thicy_1013</name>
</gene>
<reference evidence="10 11" key="1">
    <citation type="submission" date="2011-05" db="EMBL/GenBank/DDBJ databases">
        <title>Complete sequence of Thioalkalimicrobium cyclicum ALM1.</title>
        <authorList>
            <consortium name="US DOE Joint Genome Institute"/>
            <person name="Lucas S."/>
            <person name="Han J."/>
            <person name="Lapidus A."/>
            <person name="Cheng J.-F."/>
            <person name="Goodwin L."/>
            <person name="Pitluck S."/>
            <person name="Peters L."/>
            <person name="Mikhailova N."/>
            <person name="Davenport K."/>
            <person name="Han C."/>
            <person name="Tapia R."/>
            <person name="Land M."/>
            <person name="Hauser L."/>
            <person name="Kyrpides N."/>
            <person name="Ivanova N."/>
            <person name="Pagani I."/>
            <person name="Kappler U."/>
            <person name="Woyke T."/>
        </authorList>
    </citation>
    <scope>NUCLEOTIDE SEQUENCE [LARGE SCALE GENOMIC DNA]</scope>
    <source>
        <strain evidence="11">DSM 14477 / JCM 11371 / ALM1</strain>
    </source>
</reference>
<comment type="subcellular location">
    <subcellularLocation>
        <location evidence="1">Membrane</location>
        <topology evidence="1">Multi-pass membrane protein</topology>
    </subcellularLocation>
</comment>
<keyword evidence="5" id="KW-0769">Symport</keyword>
<accession>F6DD44</accession>
<feature type="transmembrane region" description="Helical" evidence="9">
    <location>
        <begin position="6"/>
        <end position="24"/>
    </location>
</feature>
<name>F6DD44_THICA</name>
<feature type="transmembrane region" description="Helical" evidence="9">
    <location>
        <begin position="396"/>
        <end position="414"/>
    </location>
</feature>
<dbReference type="OrthoDB" id="9789704at2"/>
<dbReference type="PANTHER" id="PTHR48086">
    <property type="entry name" value="SODIUM/PROLINE SYMPORTER-RELATED"/>
    <property type="match status" value="1"/>
</dbReference>
<keyword evidence="11" id="KW-1185">Reference proteome</keyword>
<dbReference type="AlphaFoldDB" id="F6DD44"/>
<feature type="transmembrane region" description="Helical" evidence="9">
    <location>
        <begin position="359"/>
        <end position="381"/>
    </location>
</feature>
<dbReference type="GO" id="GO:0005886">
    <property type="term" value="C:plasma membrane"/>
    <property type="evidence" value="ECO:0007669"/>
    <property type="project" value="TreeGrafter"/>
</dbReference>
<keyword evidence="7 9" id="KW-0472">Membrane</keyword>
<proteinExistence type="inferred from homology"/>
<dbReference type="InterPro" id="IPR050277">
    <property type="entry name" value="Sodium:Solute_Symporter"/>
</dbReference>
<protein>
    <submittedName>
        <fullName evidence="10">Na+/solute symporter</fullName>
    </submittedName>
</protein>
<dbReference type="RefSeq" id="WP_013835557.1">
    <property type="nucleotide sequence ID" value="NC_015581.1"/>
</dbReference>
<dbReference type="STRING" id="717773.Thicy_1013"/>
<feature type="transmembrane region" description="Helical" evidence="9">
    <location>
        <begin position="263"/>
        <end position="287"/>
    </location>
</feature>
<evidence type="ECO:0000256" key="2">
    <source>
        <dbReference type="ARBA" id="ARBA00006434"/>
    </source>
</evidence>
<evidence type="ECO:0000256" key="6">
    <source>
        <dbReference type="ARBA" id="ARBA00022989"/>
    </source>
</evidence>
<evidence type="ECO:0000256" key="1">
    <source>
        <dbReference type="ARBA" id="ARBA00004141"/>
    </source>
</evidence>
<dbReference type="HOGENOM" id="CLU_018808_15_3_6"/>
<evidence type="ECO:0000256" key="7">
    <source>
        <dbReference type="ARBA" id="ARBA00023136"/>
    </source>
</evidence>
<sequence length="492" mass="53328">MLITFTALYLFVAIVIGLLAATKVKNMGDYVSAGRSLPIWMVTAMVFAIWFGAETVLGVPAEFLQDGLGGIIADPFGAALCLVLFGVFLARKLYRMNLLTLGDFYRIRFNRNVELIASVAIAVSYLGWVSAQIMALGIVFNVLSDGSISVFNGILIGTGVVLIYTLFGGMWSVAVTTFVQMIVIVLGLLFIAWYLSGMTGGIMPVIEHASQAERFIFMPDLNTIAMLAFMSALLTMGLGSIAQQDVFQRANTAKNESIAAWGTINGGLIYLVFAAVPIFLGYSAFLINPDLVNHFMAIDAQLVLPYLVKEHLPLYAQVIFYGALLSVIMSTASATMLAPSVIISENILKDFIKGISDRYLLMLTRGVVVAFALLVAIYTLWSLEQETSIHKMVENAYKVTLVVAFVPLVAGLYWKKASNGGALLGIGLGVVTWLSLEYLFPGLEESLPAHFIGFFMAIAGMIIGSYVWPKKQTPDFETASENTGPFSPAQPG</sequence>
<evidence type="ECO:0000256" key="9">
    <source>
        <dbReference type="SAM" id="Phobius"/>
    </source>
</evidence>
<dbReference type="InterPro" id="IPR038377">
    <property type="entry name" value="Na/Glc_symporter_sf"/>
</dbReference>
<feature type="transmembrane region" description="Helical" evidence="9">
    <location>
        <begin position="174"/>
        <end position="195"/>
    </location>
</feature>
<feature type="transmembrane region" description="Helical" evidence="9">
    <location>
        <begin position="146"/>
        <end position="167"/>
    </location>
</feature>
<keyword evidence="4 9" id="KW-0812">Transmembrane</keyword>
<dbReference type="CDD" id="cd11474">
    <property type="entry name" value="SLC5sbd_CHT"/>
    <property type="match status" value="1"/>
</dbReference>